<feature type="compositionally biased region" description="Polar residues" evidence="5">
    <location>
        <begin position="437"/>
        <end position="448"/>
    </location>
</feature>
<reference evidence="8 9" key="1">
    <citation type="journal article" date="2017" name="ISME J.">
        <title>Energy and carbon metabolisms in a deep terrestrial subsurface fluid microbial community.</title>
        <authorList>
            <person name="Momper L."/>
            <person name="Jungbluth S.P."/>
            <person name="Lee M.D."/>
            <person name="Amend J.P."/>
        </authorList>
    </citation>
    <scope>NUCLEOTIDE SEQUENCE [LARGE SCALE GENOMIC DNA]</scope>
    <source>
        <strain evidence="8">SURF_5</strain>
    </source>
</reference>
<evidence type="ECO:0000259" key="7">
    <source>
        <dbReference type="PROSITE" id="PS51007"/>
    </source>
</evidence>
<evidence type="ECO:0000256" key="6">
    <source>
        <dbReference type="SAM" id="Phobius"/>
    </source>
</evidence>
<evidence type="ECO:0000313" key="8">
    <source>
        <dbReference type="EMBL" id="RJP21727.1"/>
    </source>
</evidence>
<evidence type="ECO:0000256" key="5">
    <source>
        <dbReference type="SAM" id="MobiDB-lite"/>
    </source>
</evidence>
<dbReference type="AlphaFoldDB" id="A0A3A4NMM7"/>
<keyword evidence="1 4" id="KW-0349">Heme</keyword>
<feature type="transmembrane region" description="Helical" evidence="6">
    <location>
        <begin position="187"/>
        <end position="208"/>
    </location>
</feature>
<proteinExistence type="predicted"/>
<dbReference type="Gene3D" id="1.10.760.10">
    <property type="entry name" value="Cytochrome c-like domain"/>
    <property type="match status" value="1"/>
</dbReference>
<keyword evidence="3 4" id="KW-0408">Iron</keyword>
<evidence type="ECO:0000256" key="4">
    <source>
        <dbReference type="PROSITE-ProRule" id="PRU00433"/>
    </source>
</evidence>
<comment type="caution">
    <text evidence="8">The sequence shown here is derived from an EMBL/GenBank/DDBJ whole genome shotgun (WGS) entry which is preliminary data.</text>
</comment>
<keyword evidence="6" id="KW-0812">Transmembrane</keyword>
<accession>A0A3A4NMM7</accession>
<feature type="transmembrane region" description="Helical" evidence="6">
    <location>
        <begin position="134"/>
        <end position="167"/>
    </location>
</feature>
<feature type="domain" description="Cytochrome c" evidence="7">
    <location>
        <begin position="347"/>
        <end position="427"/>
    </location>
</feature>
<feature type="transmembrane region" description="Helical" evidence="6">
    <location>
        <begin position="74"/>
        <end position="96"/>
    </location>
</feature>
<dbReference type="Proteomes" id="UP000265882">
    <property type="component" value="Unassembled WGS sequence"/>
</dbReference>
<feature type="region of interest" description="Disordered" evidence="5">
    <location>
        <begin position="425"/>
        <end position="448"/>
    </location>
</feature>
<evidence type="ECO:0000256" key="1">
    <source>
        <dbReference type="ARBA" id="ARBA00022617"/>
    </source>
</evidence>
<dbReference type="PROSITE" id="PS51007">
    <property type="entry name" value="CYTC"/>
    <property type="match status" value="1"/>
</dbReference>
<keyword evidence="2 4" id="KW-0479">Metal-binding</keyword>
<dbReference type="EMBL" id="QZKU01000065">
    <property type="protein sequence ID" value="RJP21727.1"/>
    <property type="molecule type" value="Genomic_DNA"/>
</dbReference>
<sequence>MTNIPIEIPLDLPGGPTFLRVLLVLTFILHIFFVGLMVGGTYFSVIYRILGFKDQFSLRFAKEILDTVTINKSMAVVIGVAPLLVISLIFTIYWYSVIQLTYPYFLSIVWLVILAFLLLYAYKYTWDDLSKRRPIIHICIGAAAAGIFTFVPLIFLANINLMLLPFQWHEYTGFFRSLLLPNVLPRYLHFFVADFANIGFFTAAYFWYVGRKSDDPFYPRARNLGLRWALIATLLQGVFGPLNLFTMPRGFYSTSLLILVLVGIALVTVGAVAVISAIQEFSVKKMAIALVAIGSVAVVMSFIRDTVRLNLLRGPDQIAKQNTELYFASVEEFLETYTPPEEEGAAARAPSGQALFNRFCASCHSQEQVTVGPPLTYMVEKYKGNPDEMSQFVLNPVKVNPELPRMPKLPVTQEQTEAITEYVLNEEWKQGQETDESQQAQQPGQTPR</sequence>
<organism evidence="8 9">
    <name type="scientific">Abyssobacteria bacterium (strain SURF_5)</name>
    <dbReference type="NCBI Taxonomy" id="2093360"/>
    <lineage>
        <taxon>Bacteria</taxon>
        <taxon>Pseudomonadati</taxon>
        <taxon>Candidatus Hydrogenedentota</taxon>
        <taxon>Candidatus Abyssobacteria</taxon>
    </lineage>
</organism>
<feature type="transmembrane region" description="Helical" evidence="6">
    <location>
        <begin position="228"/>
        <end position="245"/>
    </location>
</feature>
<dbReference type="GO" id="GO:0009055">
    <property type="term" value="F:electron transfer activity"/>
    <property type="evidence" value="ECO:0007669"/>
    <property type="project" value="InterPro"/>
</dbReference>
<dbReference type="SUPFAM" id="SSF46626">
    <property type="entry name" value="Cytochrome c"/>
    <property type="match status" value="1"/>
</dbReference>
<feature type="transmembrane region" description="Helical" evidence="6">
    <location>
        <begin position="286"/>
        <end position="303"/>
    </location>
</feature>
<feature type="transmembrane region" description="Helical" evidence="6">
    <location>
        <begin position="102"/>
        <end position="122"/>
    </location>
</feature>
<dbReference type="Pfam" id="PF13442">
    <property type="entry name" value="Cytochrome_CBB3"/>
    <property type="match status" value="1"/>
</dbReference>
<keyword evidence="6" id="KW-0472">Membrane</keyword>
<feature type="transmembrane region" description="Helical" evidence="6">
    <location>
        <begin position="251"/>
        <end position="274"/>
    </location>
</feature>
<dbReference type="GO" id="GO:0046872">
    <property type="term" value="F:metal ion binding"/>
    <property type="evidence" value="ECO:0007669"/>
    <property type="project" value="UniProtKB-KW"/>
</dbReference>
<evidence type="ECO:0000256" key="3">
    <source>
        <dbReference type="ARBA" id="ARBA00023004"/>
    </source>
</evidence>
<keyword evidence="6" id="KW-1133">Transmembrane helix</keyword>
<evidence type="ECO:0000313" key="9">
    <source>
        <dbReference type="Proteomes" id="UP000265882"/>
    </source>
</evidence>
<gene>
    <name evidence="8" type="ORF">C4520_09405</name>
</gene>
<dbReference type="GO" id="GO:0020037">
    <property type="term" value="F:heme binding"/>
    <property type="evidence" value="ECO:0007669"/>
    <property type="project" value="InterPro"/>
</dbReference>
<dbReference type="InterPro" id="IPR009056">
    <property type="entry name" value="Cyt_c-like_dom"/>
</dbReference>
<name>A0A3A4NMM7_ABYX5</name>
<dbReference type="InterPro" id="IPR036909">
    <property type="entry name" value="Cyt_c-like_dom_sf"/>
</dbReference>
<evidence type="ECO:0000256" key="2">
    <source>
        <dbReference type="ARBA" id="ARBA00022723"/>
    </source>
</evidence>
<feature type="transmembrane region" description="Helical" evidence="6">
    <location>
        <begin position="21"/>
        <end position="50"/>
    </location>
</feature>
<protein>
    <recommendedName>
        <fullName evidence="7">Cytochrome c domain-containing protein</fullName>
    </recommendedName>
</protein>